<accession>A0ABR2K1T0</accession>
<dbReference type="InterPro" id="IPR019775">
    <property type="entry name" value="WD40_repeat_CS"/>
</dbReference>
<evidence type="ECO:0000313" key="2">
    <source>
        <dbReference type="Proteomes" id="UP001470230"/>
    </source>
</evidence>
<dbReference type="InterPro" id="IPR036322">
    <property type="entry name" value="WD40_repeat_dom_sf"/>
</dbReference>
<evidence type="ECO:0000313" key="1">
    <source>
        <dbReference type="EMBL" id="KAK8885052.1"/>
    </source>
</evidence>
<dbReference type="SUPFAM" id="SSF50978">
    <property type="entry name" value="WD40 repeat-like"/>
    <property type="match status" value="1"/>
</dbReference>
<organism evidence="1 2">
    <name type="scientific">Tritrichomonas musculus</name>
    <dbReference type="NCBI Taxonomy" id="1915356"/>
    <lineage>
        <taxon>Eukaryota</taxon>
        <taxon>Metamonada</taxon>
        <taxon>Parabasalia</taxon>
        <taxon>Tritrichomonadida</taxon>
        <taxon>Tritrichomonadidae</taxon>
        <taxon>Tritrichomonas</taxon>
    </lineage>
</organism>
<keyword evidence="2" id="KW-1185">Reference proteome</keyword>
<sequence length="135" mass="15165">MNFVAIGAQNADVKVWDIKKSIFHNNNNNNNSLSLIDLKEHTSDKNNEYFNQHQNSKLLNGHSSPIVDISIDESMDAIISIDESQLLICFSISTGNQIFSMQLTTNVKRIFLSKLGFIIAISEIDHKNNSPNSSR</sequence>
<gene>
    <name evidence="1" type="ORF">M9Y10_044180</name>
</gene>
<protein>
    <submittedName>
        <fullName evidence="1">Uncharacterized protein</fullName>
    </submittedName>
</protein>
<dbReference type="Gene3D" id="2.130.10.10">
    <property type="entry name" value="YVTN repeat-like/Quinoprotein amine dehydrogenase"/>
    <property type="match status" value="1"/>
</dbReference>
<dbReference type="InterPro" id="IPR015943">
    <property type="entry name" value="WD40/YVTN_repeat-like_dom_sf"/>
</dbReference>
<dbReference type="Proteomes" id="UP001470230">
    <property type="component" value="Unassembled WGS sequence"/>
</dbReference>
<proteinExistence type="predicted"/>
<comment type="caution">
    <text evidence="1">The sequence shown here is derived from an EMBL/GenBank/DDBJ whole genome shotgun (WGS) entry which is preliminary data.</text>
</comment>
<dbReference type="PROSITE" id="PS00678">
    <property type="entry name" value="WD_REPEATS_1"/>
    <property type="match status" value="1"/>
</dbReference>
<dbReference type="EMBL" id="JAPFFF010000008">
    <property type="protein sequence ID" value="KAK8885052.1"/>
    <property type="molecule type" value="Genomic_DNA"/>
</dbReference>
<reference evidence="1 2" key="1">
    <citation type="submission" date="2024-04" db="EMBL/GenBank/DDBJ databases">
        <title>Tritrichomonas musculus Genome.</title>
        <authorList>
            <person name="Alves-Ferreira E."/>
            <person name="Grigg M."/>
            <person name="Lorenzi H."/>
            <person name="Galac M."/>
        </authorList>
    </citation>
    <scope>NUCLEOTIDE SEQUENCE [LARGE SCALE GENOMIC DNA]</scope>
    <source>
        <strain evidence="1 2">EAF2021</strain>
    </source>
</reference>
<name>A0ABR2K1T0_9EUKA</name>